<comment type="caution">
    <text evidence="4">The sequence shown here is derived from an EMBL/GenBank/DDBJ whole genome shotgun (WGS) entry which is preliminary data.</text>
</comment>
<dbReference type="InterPro" id="IPR019861">
    <property type="entry name" value="PorP/SprF_Bacteroidetes"/>
</dbReference>
<feature type="region of interest" description="Disordered" evidence="2">
    <location>
        <begin position="327"/>
        <end position="357"/>
    </location>
</feature>
<dbReference type="PANTHER" id="PTHR12239">
    <property type="entry name" value="PROTEIN CBG20215-RELATED"/>
    <property type="match status" value="1"/>
</dbReference>
<dbReference type="Pfam" id="PF11751">
    <property type="entry name" value="PorP_SprF"/>
    <property type="match status" value="1"/>
</dbReference>
<gene>
    <name evidence="4" type="ORF">ACFO3O_09340</name>
</gene>
<dbReference type="EMBL" id="JBHSFV010000005">
    <property type="protein sequence ID" value="MFC4634108.1"/>
    <property type="molecule type" value="Genomic_DNA"/>
</dbReference>
<feature type="coiled-coil region" evidence="1">
    <location>
        <begin position="367"/>
        <end position="634"/>
    </location>
</feature>
<dbReference type="PANTHER" id="PTHR12239:SF41">
    <property type="entry name" value="MEMBRANE ASSOCIATED PROTEIN, PUTATIVE-RELATED"/>
    <property type="match status" value="1"/>
</dbReference>
<reference evidence="5" key="1">
    <citation type="journal article" date="2019" name="Int. J. Syst. Evol. Microbiol.">
        <title>The Global Catalogue of Microorganisms (GCM) 10K type strain sequencing project: providing services to taxonomists for standard genome sequencing and annotation.</title>
        <authorList>
            <consortium name="The Broad Institute Genomics Platform"/>
            <consortium name="The Broad Institute Genome Sequencing Center for Infectious Disease"/>
            <person name="Wu L."/>
            <person name="Ma J."/>
        </authorList>
    </citation>
    <scope>NUCLEOTIDE SEQUENCE [LARGE SCALE GENOMIC DNA]</scope>
    <source>
        <strain evidence="5">YJ-61-S</strain>
    </source>
</reference>
<dbReference type="RefSeq" id="WP_379978336.1">
    <property type="nucleotide sequence ID" value="NZ_JBHSFV010000005.1"/>
</dbReference>
<accession>A0ABV9HWB1</accession>
<keyword evidence="5" id="KW-1185">Reference proteome</keyword>
<organism evidence="4 5">
    <name type="scientific">Dokdonia ponticola</name>
    <dbReference type="NCBI Taxonomy" id="2041041"/>
    <lineage>
        <taxon>Bacteria</taxon>
        <taxon>Pseudomonadati</taxon>
        <taxon>Bacteroidota</taxon>
        <taxon>Flavobacteriia</taxon>
        <taxon>Flavobacteriales</taxon>
        <taxon>Flavobacteriaceae</taxon>
        <taxon>Dokdonia</taxon>
    </lineage>
</organism>
<sequence>MKKIVAHIILIICCSALSEAQESTGAIALGLPARNSLMFNKYILSPALSYAREDYRHITINNKREFFQIEDAPETYLASFSGRFSENIGAGMGLFQRNFGVFTTFGGIANFAYNAQLAPENNLTFGLNLLVYNSSVNMDRVVTTVPDPLLDNLPSSLITTISPGINYGGGFIDVGLTINNLISYDVNTSQILKEQPQRGIQGHLMYSGYIDSYGFFNNSKFSALGRAEIREDTSIYSGTAMLRVPKGFWIQGGYSTLYGGSAGVGFNITSNIALEYNYEKSLGDFLDLGSSHELTLAFILTTQDDSSFRQERITGLLNFEKKRKSSYSKRSRLARNKTKEQTKPTESTPEQQIKEQEQVVVAEKTSSEAEEQARIEAEALAKKAAEEKARLATEEQARLEAEEQARIEAEALAKKAAEEQARLAAEEQARLEAEEQARIEAEAIAKKAAEEQARLAAEEQARLEAEEQARIEAEAIAKKAAEEQARLAAEEQARLEAEEQARIEAEALAKKAAEEQARLAAEEQARLEAEEQARIEAEAIAKKAAEEQARLAAEEQARLAAEEQARLEAEEQARIEAEAIAKKAAEEQARLAAEEQARLEAEEQARIEAEAIAKKAAEEQARLAAEEQARLEAE</sequence>
<evidence type="ECO:0000256" key="2">
    <source>
        <dbReference type="SAM" id="MobiDB-lite"/>
    </source>
</evidence>
<evidence type="ECO:0000256" key="1">
    <source>
        <dbReference type="SAM" id="Coils"/>
    </source>
</evidence>
<protein>
    <submittedName>
        <fullName evidence="4">PorP/SprF family type IX secretion system membrane protein</fullName>
    </submittedName>
</protein>
<feature type="non-terminal residue" evidence="4">
    <location>
        <position position="634"/>
    </location>
</feature>
<keyword evidence="1" id="KW-0175">Coiled coil</keyword>
<dbReference type="NCBIfam" id="TIGR03519">
    <property type="entry name" value="T9SS_PorP_fam"/>
    <property type="match status" value="1"/>
</dbReference>
<evidence type="ECO:0000313" key="4">
    <source>
        <dbReference type="EMBL" id="MFC4634108.1"/>
    </source>
</evidence>
<feature type="compositionally biased region" description="Basic residues" evidence="2">
    <location>
        <begin position="327"/>
        <end position="336"/>
    </location>
</feature>
<evidence type="ECO:0000256" key="3">
    <source>
        <dbReference type="SAM" id="SignalP"/>
    </source>
</evidence>
<dbReference type="Proteomes" id="UP001596043">
    <property type="component" value="Unassembled WGS sequence"/>
</dbReference>
<name>A0ABV9HWB1_9FLAO</name>
<dbReference type="InterPro" id="IPR052293">
    <property type="entry name" value="SRRP"/>
</dbReference>
<feature type="chain" id="PRO_5045259492" evidence="3">
    <location>
        <begin position="21"/>
        <end position="634"/>
    </location>
</feature>
<proteinExistence type="predicted"/>
<feature type="signal peptide" evidence="3">
    <location>
        <begin position="1"/>
        <end position="20"/>
    </location>
</feature>
<evidence type="ECO:0000313" key="5">
    <source>
        <dbReference type="Proteomes" id="UP001596043"/>
    </source>
</evidence>
<keyword evidence="3" id="KW-0732">Signal</keyword>